<dbReference type="GO" id="GO:0005737">
    <property type="term" value="C:cytoplasm"/>
    <property type="evidence" value="ECO:0007669"/>
    <property type="project" value="TreeGrafter"/>
</dbReference>
<evidence type="ECO:0000259" key="19">
    <source>
        <dbReference type="Pfam" id="PF22689"/>
    </source>
</evidence>
<dbReference type="SMART" id="SM01211">
    <property type="entry name" value="GATase_5"/>
    <property type="match status" value="1"/>
</dbReference>
<dbReference type="InterPro" id="IPR036604">
    <property type="entry name" value="PurS-like_sf"/>
</dbReference>
<dbReference type="FunFam" id="3.40.50.880:FF:000008">
    <property type="entry name" value="Phosphoribosylformylglycinamidine synthase"/>
    <property type="match status" value="1"/>
</dbReference>
<evidence type="ECO:0000256" key="6">
    <source>
        <dbReference type="ARBA" id="ARBA00022723"/>
    </source>
</evidence>
<dbReference type="InterPro" id="IPR040707">
    <property type="entry name" value="FGAR-AT_N"/>
</dbReference>
<evidence type="ECO:0000256" key="8">
    <source>
        <dbReference type="ARBA" id="ARBA00022755"/>
    </source>
</evidence>
<evidence type="ECO:0000313" key="20">
    <source>
        <dbReference type="EMBL" id="SUZ94485.1"/>
    </source>
</evidence>
<keyword evidence="4" id="KW-0963">Cytoplasm</keyword>
<evidence type="ECO:0000256" key="13">
    <source>
        <dbReference type="ARBA" id="ARBA00032632"/>
    </source>
</evidence>
<dbReference type="InterPro" id="IPR036921">
    <property type="entry name" value="PurM-like_N_sf"/>
</dbReference>
<dbReference type="Pfam" id="PF18076">
    <property type="entry name" value="FGAR-AT_N"/>
    <property type="match status" value="1"/>
</dbReference>
<dbReference type="CDD" id="cd02203">
    <property type="entry name" value="PurL_repeat1"/>
    <property type="match status" value="1"/>
</dbReference>
<dbReference type="SUPFAM" id="SSF109736">
    <property type="entry name" value="FGAM synthase PurL, linker domain"/>
    <property type="match status" value="1"/>
</dbReference>
<evidence type="ECO:0000259" key="17">
    <source>
        <dbReference type="Pfam" id="PF18072"/>
    </source>
</evidence>
<dbReference type="NCBIfam" id="NF003672">
    <property type="entry name" value="PRK05297.1"/>
    <property type="match status" value="1"/>
</dbReference>
<feature type="domain" description="PurM-like C-terminal" evidence="16">
    <location>
        <begin position="432"/>
        <end position="587"/>
    </location>
</feature>
<evidence type="ECO:0000256" key="4">
    <source>
        <dbReference type="ARBA" id="ARBA00022490"/>
    </source>
</evidence>
<dbReference type="GO" id="GO:0005524">
    <property type="term" value="F:ATP binding"/>
    <property type="evidence" value="ECO:0007669"/>
    <property type="project" value="UniProtKB-KW"/>
</dbReference>
<dbReference type="Pfam" id="PF22689">
    <property type="entry name" value="FGAR-AT_PurM_N-like"/>
    <property type="match status" value="1"/>
</dbReference>
<dbReference type="SUPFAM" id="SSF56042">
    <property type="entry name" value="PurM C-terminal domain-like"/>
    <property type="match status" value="2"/>
</dbReference>
<dbReference type="SUPFAM" id="SSF52317">
    <property type="entry name" value="Class I glutamine amidotransferase-like"/>
    <property type="match status" value="1"/>
</dbReference>
<dbReference type="Pfam" id="PF02769">
    <property type="entry name" value="AIRS_C"/>
    <property type="match status" value="2"/>
</dbReference>
<evidence type="ECO:0000256" key="3">
    <source>
        <dbReference type="ARBA" id="ARBA00012747"/>
    </source>
</evidence>
<evidence type="ECO:0000259" key="16">
    <source>
        <dbReference type="Pfam" id="PF02769"/>
    </source>
</evidence>
<keyword evidence="5" id="KW-0436">Ligase</keyword>
<dbReference type="InterPro" id="IPR010918">
    <property type="entry name" value="PurM-like_C_dom"/>
</dbReference>
<dbReference type="EMBL" id="UINC01002239">
    <property type="protein sequence ID" value="SUZ94485.1"/>
    <property type="molecule type" value="Genomic_DNA"/>
</dbReference>
<keyword evidence="8" id="KW-0658">Purine biosynthesis</keyword>
<evidence type="ECO:0000256" key="5">
    <source>
        <dbReference type="ARBA" id="ARBA00022598"/>
    </source>
</evidence>
<dbReference type="PANTHER" id="PTHR10099:SF1">
    <property type="entry name" value="PHOSPHORIBOSYLFORMYLGLYCINAMIDINE SYNTHASE"/>
    <property type="match status" value="1"/>
</dbReference>
<keyword evidence="10" id="KW-0460">Magnesium</keyword>
<keyword evidence="6" id="KW-0479">Metal-binding</keyword>
<dbReference type="PROSITE" id="PS51273">
    <property type="entry name" value="GATASE_TYPE_1"/>
    <property type="match status" value="1"/>
</dbReference>
<organism evidence="20">
    <name type="scientific">marine metagenome</name>
    <dbReference type="NCBI Taxonomy" id="408172"/>
    <lineage>
        <taxon>unclassified sequences</taxon>
        <taxon>metagenomes</taxon>
        <taxon>ecological metagenomes</taxon>
    </lineage>
</organism>
<dbReference type="FunFam" id="3.90.650.10:FF:000024">
    <property type="entry name" value="Phosphoribosylformylglycinamidine synthase"/>
    <property type="match status" value="1"/>
</dbReference>
<evidence type="ECO:0000256" key="7">
    <source>
        <dbReference type="ARBA" id="ARBA00022741"/>
    </source>
</evidence>
<keyword evidence="7" id="KW-0547">Nucleotide-binding</keyword>
<feature type="non-terminal residue" evidence="20">
    <location>
        <position position="1"/>
    </location>
</feature>
<dbReference type="EC" id="6.3.5.3" evidence="3"/>
<dbReference type="InterPro" id="IPR036676">
    <property type="entry name" value="PurM-like_C_sf"/>
</dbReference>
<dbReference type="CDD" id="cd01740">
    <property type="entry name" value="GATase1_FGAR_AT"/>
    <property type="match status" value="1"/>
</dbReference>
<evidence type="ECO:0000256" key="1">
    <source>
        <dbReference type="ARBA" id="ARBA00004920"/>
    </source>
</evidence>
<dbReference type="HAMAP" id="MF_00419">
    <property type="entry name" value="PurL_1"/>
    <property type="match status" value="1"/>
</dbReference>
<name>A0A381RRI1_9ZZZZ</name>
<evidence type="ECO:0000256" key="12">
    <source>
        <dbReference type="ARBA" id="ARBA00029823"/>
    </source>
</evidence>
<evidence type="ECO:0000256" key="10">
    <source>
        <dbReference type="ARBA" id="ARBA00022842"/>
    </source>
</evidence>
<comment type="similarity">
    <text evidence="2">In the N-terminal section; belongs to the FGAMS family.</text>
</comment>
<comment type="pathway">
    <text evidence="1">Purine metabolism; IMP biosynthesis via de novo pathway; 5-amino-1-(5-phospho-D-ribosyl)imidazole from N(2)-formyl-N(1)-(5-phospho-D-ribosyl)glycinamide: step 1/2.</text>
</comment>
<evidence type="ECO:0000259" key="18">
    <source>
        <dbReference type="Pfam" id="PF18076"/>
    </source>
</evidence>
<evidence type="ECO:0000256" key="14">
    <source>
        <dbReference type="ARBA" id="ARBA00052585"/>
    </source>
</evidence>
<dbReference type="GO" id="GO:0004642">
    <property type="term" value="F:phosphoribosylformylglycinamidine synthase activity"/>
    <property type="evidence" value="ECO:0007669"/>
    <property type="project" value="UniProtKB-EC"/>
</dbReference>
<sequence length="1305" mass="141938">VLIFPGGPAASAFRLQKRLLSIRERVPSAANLSAYFLYLVDLEGELPVGHRHVLENLLGSAPAPGVEDISEDTLKYTAFPRLGTVSPWSTKATDIIHRCGLGQVRRVERGIVWQVEVTSVCGGQEIAAFLHDPMTESVIVNDSDLEQIFQQTDAAPLEWMEVLNGGHESLAKASREFGFAFSDDELNYVIDGYRGLGRNPTDVELMMFAQVNSEHCRHKIFNASWEIDGDRQNGSLFQMIQATQEGKENGTLSAYRDNAAVIAASDGSWFLPAVNTREYQTLVEPAHLIAKVETHNHPTGISPLPGAATGSGGEIRDEGATGRGGWAKAGITGFSVSDLRLPGAMQPWEASFCHPPRLATPLQIMLEGPIGAASFNNEFGRPNIGGYFRTLEVCDHDSDIHRRRGYHKPIMLAGGLGNIRASHIHKKEIPSGTKLLVLGGPAMLIGLGGGAASSVDSGESSELLDFASVQRGNPEMQRRCQEVINCCVSLGDSNPILSIHDVGAGGLCNALPELLQGAGRGGEIQLREIPNDDPGMSPMQIWCNEAQERYVLAVSSDRLEEFKGICERERCPCQIVGAATTERMLVVRDGHIAGQGVHSIDVRNSRPVELDMEFLFGKTPQMHRQCRRRRRTQRAFDRAGITIEEAVERVLRLPGVADKSFLITIGDRSVGGRVVRDPMVGPWQVPVADVGVTSAGFTGCYGEAISIGERSPVALVDPAASCRMAVAEAVTNMAAAGVDELSTVKLSANWMAAAGEPGEDADLYDGVRAVALDICDSLGLSIPVGKDSLSMATRWQEDSGSCEVIAPLSLVVTAFAPVSNIHATLTPVLRTDVESVLVFIDLAAEQCRLGGSALAQVYGQVGSEVPDVESTAVIRDFFVATRELMHRGHVLSYHDRSDGGLFVTLAEMAFAGRCGIEVDLGDGDPLAVLFNEELGAVIQIEKRKVNSVFEVLKEHHLESHCKVIGKVEPSHSDISFTVGGHPLYRRCERDLHRLWSETTWRIQTIRDHPACAQEEYSRLLDPSDPGLHSDLPRLLESKPIGPAILSGQGPRIAILREQGVNGHVEMAAAFDLAGFSAIDVTMTDLLEGRENLLEFSGLAACGGFSFGDVLGAGLGWAKSILYQPKLRDLFTSFFARENTFALGVCNGCQMLAALKELIPGTDAWPGFVSNRSEQFESRLTMVEIIDSKSILFSGMEESRLPIVVAHGEGRAHFEYPSDQHQLCESNRVSLRYIDNYDQVTEQYPANPNGSASGVTGFCSEDGRVTIMMPHPERMVRTINCSWHPSDWGEFTPWLRIFENARSFCD</sequence>
<feature type="domain" description="Phosphoribosylformylglycinamidine synthase linker" evidence="17">
    <location>
        <begin position="170"/>
        <end position="219"/>
    </location>
</feature>
<dbReference type="FunFam" id="3.30.1330.10:FF:000005">
    <property type="entry name" value="Phosphoribosylformylglycinamidine synthase"/>
    <property type="match status" value="1"/>
</dbReference>
<feature type="region of interest" description="Disordered" evidence="15">
    <location>
        <begin position="296"/>
        <end position="322"/>
    </location>
</feature>
<dbReference type="InterPro" id="IPR055181">
    <property type="entry name" value="FGAR-AT_PurM_N-like"/>
</dbReference>
<dbReference type="CDD" id="cd02204">
    <property type="entry name" value="PurL_repeat2"/>
    <property type="match status" value="1"/>
</dbReference>
<dbReference type="GO" id="GO:0006189">
    <property type="term" value="P:'de novo' IMP biosynthetic process"/>
    <property type="evidence" value="ECO:0007669"/>
    <property type="project" value="UniProtKB-UniPathway"/>
</dbReference>
<dbReference type="NCBIfam" id="TIGR01735">
    <property type="entry name" value="FGAM_synt"/>
    <property type="match status" value="1"/>
</dbReference>
<reference evidence="20" key="1">
    <citation type="submission" date="2018-05" db="EMBL/GenBank/DDBJ databases">
        <authorList>
            <person name="Lanie J.A."/>
            <person name="Ng W.-L."/>
            <person name="Kazmierczak K.M."/>
            <person name="Andrzejewski T.M."/>
            <person name="Davidsen T.M."/>
            <person name="Wayne K.J."/>
            <person name="Tettelin H."/>
            <person name="Glass J.I."/>
            <person name="Rusch D."/>
            <person name="Podicherti R."/>
            <person name="Tsui H.-C.T."/>
            <person name="Winkler M.E."/>
        </authorList>
    </citation>
    <scope>NUCLEOTIDE SEQUENCE</scope>
</reference>
<dbReference type="InterPro" id="IPR029062">
    <property type="entry name" value="Class_I_gatase-like"/>
</dbReference>
<dbReference type="UniPathway" id="UPA00074">
    <property type="reaction ID" value="UER00128"/>
</dbReference>
<dbReference type="Pfam" id="PF18072">
    <property type="entry name" value="FGAR-AT_linker"/>
    <property type="match status" value="1"/>
</dbReference>
<dbReference type="SUPFAM" id="SSF55326">
    <property type="entry name" value="PurM N-terminal domain-like"/>
    <property type="match status" value="2"/>
</dbReference>
<dbReference type="Gene3D" id="3.40.50.880">
    <property type="match status" value="1"/>
</dbReference>
<evidence type="ECO:0000256" key="9">
    <source>
        <dbReference type="ARBA" id="ARBA00022840"/>
    </source>
</evidence>
<dbReference type="InterPro" id="IPR041609">
    <property type="entry name" value="PurL_linker"/>
</dbReference>
<evidence type="ECO:0000256" key="2">
    <source>
        <dbReference type="ARBA" id="ARBA00008608"/>
    </source>
</evidence>
<dbReference type="GO" id="GO:0046872">
    <property type="term" value="F:metal ion binding"/>
    <property type="evidence" value="ECO:0007669"/>
    <property type="project" value="UniProtKB-KW"/>
</dbReference>
<keyword evidence="11" id="KW-0315">Glutamine amidotransferase</keyword>
<dbReference type="InterPro" id="IPR010073">
    <property type="entry name" value="PurL_large"/>
</dbReference>
<evidence type="ECO:0000256" key="15">
    <source>
        <dbReference type="SAM" id="MobiDB-lite"/>
    </source>
</evidence>
<proteinExistence type="inferred from homology"/>
<dbReference type="PANTHER" id="PTHR10099">
    <property type="entry name" value="PHOSPHORIBOSYLFORMYLGLYCINAMIDINE SYNTHASE"/>
    <property type="match status" value="1"/>
</dbReference>
<feature type="domain" description="Phosphoribosylformylglycinamidine synthase N-terminal" evidence="18">
    <location>
        <begin position="36"/>
        <end position="149"/>
    </location>
</feature>
<dbReference type="Gene3D" id="1.10.8.750">
    <property type="entry name" value="Phosphoribosylformylglycinamidine synthase, linker domain"/>
    <property type="match status" value="1"/>
</dbReference>
<protein>
    <recommendedName>
        <fullName evidence="3">phosphoribosylformylglycinamidine synthase</fullName>
        <ecNumber evidence="3">6.3.5.3</ecNumber>
    </recommendedName>
    <alternativeName>
        <fullName evidence="13">Formylglycinamide ribonucleotide amidotransferase</fullName>
    </alternativeName>
    <alternativeName>
        <fullName evidence="12">Formylglycinamide ribotide amidotransferase</fullName>
    </alternativeName>
</protein>
<dbReference type="Gene3D" id="3.90.650.10">
    <property type="entry name" value="PurM-like C-terminal domain"/>
    <property type="match status" value="2"/>
</dbReference>
<dbReference type="Pfam" id="PF13507">
    <property type="entry name" value="GATase_5"/>
    <property type="match status" value="1"/>
</dbReference>
<accession>A0A381RRI1</accession>
<evidence type="ECO:0000256" key="11">
    <source>
        <dbReference type="ARBA" id="ARBA00022962"/>
    </source>
</evidence>
<feature type="domain" description="FGAR-AT PurM N-terminal-like" evidence="19">
    <location>
        <begin position="658"/>
        <end position="817"/>
    </location>
</feature>
<feature type="domain" description="PurM-like C-terminal" evidence="16">
    <location>
        <begin position="849"/>
        <end position="972"/>
    </location>
</feature>
<comment type="catalytic activity">
    <reaction evidence="14">
        <text>N(2)-formyl-N(1)-(5-phospho-beta-D-ribosyl)glycinamide + L-glutamine + ATP + H2O = 2-formamido-N(1)-(5-O-phospho-beta-D-ribosyl)acetamidine + L-glutamate + ADP + phosphate + H(+)</text>
        <dbReference type="Rhea" id="RHEA:17129"/>
        <dbReference type="ChEBI" id="CHEBI:15377"/>
        <dbReference type="ChEBI" id="CHEBI:15378"/>
        <dbReference type="ChEBI" id="CHEBI:29985"/>
        <dbReference type="ChEBI" id="CHEBI:30616"/>
        <dbReference type="ChEBI" id="CHEBI:43474"/>
        <dbReference type="ChEBI" id="CHEBI:58359"/>
        <dbReference type="ChEBI" id="CHEBI:147286"/>
        <dbReference type="ChEBI" id="CHEBI:147287"/>
        <dbReference type="ChEBI" id="CHEBI:456216"/>
        <dbReference type="EC" id="6.3.5.3"/>
    </reaction>
</comment>
<dbReference type="Gene3D" id="3.30.1330.10">
    <property type="entry name" value="PurM-like, N-terminal domain"/>
    <property type="match status" value="2"/>
</dbReference>
<keyword evidence="9" id="KW-0067">ATP-binding</keyword>
<gene>
    <name evidence="20" type="ORF">METZ01_LOCUS47339</name>
</gene>
<dbReference type="SUPFAM" id="SSF82697">
    <property type="entry name" value="PurS-like"/>
    <property type="match status" value="1"/>
</dbReference>